<dbReference type="PANTHER" id="PTHR23159:SF31">
    <property type="entry name" value="CENTROSOME-ASSOCIATED PROTEIN CEP250 ISOFORM X1"/>
    <property type="match status" value="1"/>
</dbReference>
<organism evidence="4 5">
    <name type="scientific">Apatococcus lobatus</name>
    <dbReference type="NCBI Taxonomy" id="904363"/>
    <lineage>
        <taxon>Eukaryota</taxon>
        <taxon>Viridiplantae</taxon>
        <taxon>Chlorophyta</taxon>
        <taxon>core chlorophytes</taxon>
        <taxon>Trebouxiophyceae</taxon>
        <taxon>Chlorellales</taxon>
        <taxon>Chlorellaceae</taxon>
        <taxon>Apatococcus</taxon>
    </lineage>
</organism>
<reference evidence="4 5" key="1">
    <citation type="journal article" date="2024" name="Nat. Commun.">
        <title>Phylogenomics reveals the evolutionary origins of lichenization in chlorophyte algae.</title>
        <authorList>
            <person name="Puginier C."/>
            <person name="Libourel C."/>
            <person name="Otte J."/>
            <person name="Skaloud P."/>
            <person name="Haon M."/>
            <person name="Grisel S."/>
            <person name="Petersen M."/>
            <person name="Berrin J.G."/>
            <person name="Delaux P.M."/>
            <person name="Dal Grande F."/>
            <person name="Keller J."/>
        </authorList>
    </citation>
    <scope>NUCLEOTIDE SEQUENCE [LARGE SCALE GENOMIC DNA]</scope>
    <source>
        <strain evidence="4 5">SAG 2145</strain>
    </source>
</reference>
<evidence type="ECO:0000313" key="4">
    <source>
        <dbReference type="EMBL" id="KAK9821368.1"/>
    </source>
</evidence>
<feature type="region of interest" description="Disordered" evidence="2">
    <location>
        <begin position="887"/>
        <end position="942"/>
    </location>
</feature>
<feature type="region of interest" description="Disordered" evidence="2">
    <location>
        <begin position="1458"/>
        <end position="1484"/>
    </location>
</feature>
<feature type="compositionally biased region" description="Polar residues" evidence="2">
    <location>
        <begin position="2804"/>
        <end position="2813"/>
    </location>
</feature>
<feature type="transmembrane region" description="Helical" evidence="3">
    <location>
        <begin position="86"/>
        <end position="105"/>
    </location>
</feature>
<keyword evidence="1" id="KW-0175">Coiled coil</keyword>
<comment type="caution">
    <text evidence="4">The sequence shown here is derived from an EMBL/GenBank/DDBJ whole genome shotgun (WGS) entry which is preliminary data.</text>
</comment>
<feature type="coiled-coil region" evidence="1">
    <location>
        <begin position="1335"/>
        <end position="1362"/>
    </location>
</feature>
<gene>
    <name evidence="4" type="ORF">WJX74_004644</name>
</gene>
<evidence type="ECO:0000256" key="3">
    <source>
        <dbReference type="SAM" id="Phobius"/>
    </source>
</evidence>
<dbReference type="Proteomes" id="UP001438707">
    <property type="component" value="Unassembled WGS sequence"/>
</dbReference>
<dbReference type="InterPro" id="IPR037185">
    <property type="entry name" value="EmrE-like"/>
</dbReference>
<proteinExistence type="predicted"/>
<feature type="coiled-coil region" evidence="1">
    <location>
        <begin position="1019"/>
        <end position="1121"/>
    </location>
</feature>
<dbReference type="PANTHER" id="PTHR23159">
    <property type="entry name" value="CENTROSOMAL PROTEIN 2"/>
    <property type="match status" value="1"/>
</dbReference>
<feature type="coiled-coil region" evidence="1">
    <location>
        <begin position="1735"/>
        <end position="1818"/>
    </location>
</feature>
<feature type="region of interest" description="Disordered" evidence="2">
    <location>
        <begin position="2653"/>
        <end position="2686"/>
    </location>
</feature>
<feature type="coiled-coil region" evidence="1">
    <location>
        <begin position="1388"/>
        <end position="1447"/>
    </location>
</feature>
<feature type="region of interest" description="Disordered" evidence="2">
    <location>
        <begin position="2550"/>
        <end position="2592"/>
    </location>
</feature>
<evidence type="ECO:0000256" key="1">
    <source>
        <dbReference type="SAM" id="Coils"/>
    </source>
</evidence>
<feature type="compositionally biased region" description="Polar residues" evidence="2">
    <location>
        <begin position="2659"/>
        <end position="2686"/>
    </location>
</feature>
<accession>A0AAW1QJB2</accession>
<feature type="coiled-coil region" evidence="1">
    <location>
        <begin position="495"/>
        <end position="543"/>
    </location>
</feature>
<feature type="compositionally biased region" description="Low complexity" evidence="2">
    <location>
        <begin position="1468"/>
        <end position="1482"/>
    </location>
</feature>
<feature type="region of interest" description="Disordered" evidence="2">
    <location>
        <begin position="454"/>
        <end position="490"/>
    </location>
</feature>
<keyword evidence="5" id="KW-1185">Reference proteome</keyword>
<dbReference type="EMBL" id="JALJOS010000038">
    <property type="protein sequence ID" value="KAK9821368.1"/>
    <property type="molecule type" value="Genomic_DNA"/>
</dbReference>
<feature type="coiled-coil region" evidence="1">
    <location>
        <begin position="651"/>
        <end position="808"/>
    </location>
</feature>
<feature type="region of interest" description="Disordered" evidence="2">
    <location>
        <begin position="1226"/>
        <end position="1256"/>
    </location>
</feature>
<feature type="coiled-coil region" evidence="1">
    <location>
        <begin position="2703"/>
        <end position="2730"/>
    </location>
</feature>
<feature type="coiled-coil region" evidence="1">
    <location>
        <begin position="1942"/>
        <end position="1980"/>
    </location>
</feature>
<feature type="region of interest" description="Disordered" evidence="2">
    <location>
        <begin position="2801"/>
        <end position="2821"/>
    </location>
</feature>
<feature type="region of interest" description="Disordered" evidence="2">
    <location>
        <begin position="272"/>
        <end position="321"/>
    </location>
</feature>
<feature type="compositionally biased region" description="Polar residues" evidence="2">
    <location>
        <begin position="454"/>
        <end position="465"/>
    </location>
</feature>
<feature type="compositionally biased region" description="Polar residues" evidence="2">
    <location>
        <begin position="2408"/>
        <end position="2423"/>
    </location>
</feature>
<feature type="compositionally biased region" description="Basic and acidic residues" evidence="2">
    <location>
        <begin position="2424"/>
        <end position="2438"/>
    </location>
</feature>
<keyword evidence="3" id="KW-1133">Transmembrane helix</keyword>
<feature type="coiled-coil region" evidence="1">
    <location>
        <begin position="2030"/>
        <end position="2064"/>
    </location>
</feature>
<dbReference type="SUPFAM" id="SSF103481">
    <property type="entry name" value="Multidrug resistance efflux transporter EmrE"/>
    <property type="match status" value="1"/>
</dbReference>
<feature type="transmembrane region" description="Helical" evidence="3">
    <location>
        <begin position="21"/>
        <end position="47"/>
    </location>
</feature>
<feature type="compositionally biased region" description="Polar residues" evidence="2">
    <location>
        <begin position="615"/>
        <end position="637"/>
    </location>
</feature>
<feature type="compositionally biased region" description="Low complexity" evidence="2">
    <location>
        <begin position="889"/>
        <end position="900"/>
    </location>
</feature>
<evidence type="ECO:0000313" key="5">
    <source>
        <dbReference type="Proteomes" id="UP001438707"/>
    </source>
</evidence>
<feature type="coiled-coil region" evidence="1">
    <location>
        <begin position="377"/>
        <end position="432"/>
    </location>
</feature>
<feature type="coiled-coil region" evidence="1">
    <location>
        <begin position="1562"/>
        <end position="1628"/>
    </location>
</feature>
<keyword evidence="3" id="KW-0812">Transmembrane</keyword>
<feature type="region of interest" description="Disordered" evidence="2">
    <location>
        <begin position="131"/>
        <end position="159"/>
    </location>
</feature>
<evidence type="ECO:0000256" key="2">
    <source>
        <dbReference type="SAM" id="MobiDB-lite"/>
    </source>
</evidence>
<keyword evidence="3" id="KW-0472">Membrane</keyword>
<feature type="region of interest" description="Disordered" evidence="2">
    <location>
        <begin position="2200"/>
        <end position="2227"/>
    </location>
</feature>
<feature type="compositionally biased region" description="Polar residues" evidence="2">
    <location>
        <begin position="1246"/>
        <end position="1256"/>
    </location>
</feature>
<feature type="region of interest" description="Disordered" evidence="2">
    <location>
        <begin position="585"/>
        <end position="642"/>
    </location>
</feature>
<feature type="compositionally biased region" description="Polar residues" evidence="2">
    <location>
        <begin position="276"/>
        <end position="292"/>
    </location>
</feature>
<name>A0AAW1QJB2_9CHLO</name>
<sequence>MRDRLCSLHTKCIPSGGRSELALTVALCFHTSSLVVAAVPLAIGIPAFLVPPHSHSCLILLAVGITSFIAQLFLGRSYQLGSAGRISAIDYTLVVYVHVAGVMLLHEKDKKETWYGLTGTALIACGAVSANPSKPKPKPSSSGLDSAQGSITSVSRSISDEEEHAGLTQQLELLKDFSRQLGQKVIERDGQLSDLSQKLEDERENVSMLHQRLYTIEDQHNSTVAQLMQQVRGEQTSLEDCMHLLAMKEQSITQLRQRLEDSEAMVNRLMPGRSGAATSIPSSPAEQSSVASDTEGPETRLGSIPKPLPAEAADVSRSEELARQAQIEQQLRIEMQAQLMNQVKQNEKLSSQVAELAASAKASEEVVKSARSTAERAYQKDAQIARLEAALQESQEKLHKYQAAAGELKGQCQDQAAEITDLQQQLDGLEVRQGSTGTDWHSAMSRYDSLMSQLETASTASSQPTHDAANADLDDLSPSPSRRKREAPAAIKAKCEQLEVERDCLRREADELRDLLRTARLAQESAEETAGMLKQEIASLEESLSSLEPAFTYSAGLPSAASGAGSSNAASPEAALDHSSTTCLSAPVEGAHGGVSAASTSNRQHVQIPRRISVGFTQEAAQDGTSEQSSPTAQAASSELAVRPEDLVRQLTQLMNQNTELMTQLDEANSSLASSQEICNDLEVQLEETREETQASFQDQMRALQAQLSRVGDELAVTQQQAQELQESDSQGQEELRVARISSDHLSNDLARALEQASTWREECVALQTQVSQFALEFVKTRELEDRLETAESNLAVLAKAHTAAQDQWLALSSQASLPHQARLSWASSLPAAPLHASRGDDNEGFEDIAPRAPGIPGPRVEGAPTATVTLTLPPDEAIATGLDKTELEQQQQQLQAQTAAMCDDNAEQDASLACDPTASTPDGSTDPGRWQRSMGQAKPDPSPFIAQAPFAPGLLKAWQAENIQQAAMRRVWPAQLEAEATDQCQACHSQAIVRSDLSTLSNGWHELAVRLQTATALVQEASEGRQQQAAQAQQLAEQQQSAISQRLQETQEQCQSLQDQLTEALESLATLQDDLGSLRTARTSLNEALADKDMQIANLMQEAQQAHQEHESQLHSVQNRLQAQDYELKGNEVRIATLEMHGRETEATLASISMERERTQQVHQSAMHLTELNAQVADSAEVLHTEQQQSANACYELQQRLDASELHAAASKTRISQLEAHLAETTKQDHQLQANQHELPHQAATEDSTTSQHLSAQEAAIAVDTRQRVILAGAVREEDLALEIKELQQALSSSQTESACLSASLINMQVEMQTAAANHKKALESAAADAAHWNQQLQGQLEQASQEAINTQSSLSQEQRKVTEQMQQCQEAAISAAAAELQMNIKEREAVAQIDALVLQLAEAERESEDVESELRKELQQASSSLKRLQLELDEAEAKAANTVTAFLQDKRGCPSLHAQVQRDDSPASSTDSTSGGSSASQQHESCTALEYLKLQPVQAQQMTAAAHATVLNLQEEAAEAKAKALDVHAALDSQVQVTYQLKVALAEAEARLGTAQKQHMDEHAENLRQLQQTHTELCETQERAAAAQATHGKQLEALTQHLNTAKSELNSNKNEAAMQLEQMKHDMLEAHRKASGYQQDLKDQITDANKRMMKQGNDLQNALGECAATEAALQQEAKQAATLAIQLEESVQNAQQADALSKQGKQEIAALTGKLEDALLRANQTDALLIVQKQEAEVAMHEMKMQLKAALQRATDMQLKADSQAQQQSQLQDALRKVAEAESLLSKQQQIARIEAEQHKLQLQQAQQRVSEAEHAASFHQVSTDSTKSLVAAQTEDLERSARQAQQAAEMQRHIWREEMLQEELIRRTKEATFASDRLQRAQTVHQDQAAALQAAHAKELQRHQWHSEMLQGELKQSTADAQAISSQLQGALATQADAQAAHERDMQRQQQHAQKLREELSHSIADAEAVRKQLADTITLQSHAQDTHRQESQQLNLTLKHLQTRLDEHVITTKAASIRSAELQGVADEKEGKLRARDAEIKALQEKLQTTQKQAQVQLVRAASSATLASKRLSVLQQAQLWETSQRQAQLIPQSAEQKLAKQPEAACIAGSSPAHQLECLSGAARAVESPGLFNAASLGMDEQAWSHIEQQLGSLEATLNASTHVPCSMCVEDGPRLLSVSTSAELGAQTKQLPLAVSPGKNRHEEESTASAMSLPGGGSLLQASAANSNLKTGQMEQQRADAEISLPPEAGQHHVGSCTDDGRHVEEALAPSVVSNLKLLKRGQAVRLSNRITSRRSVSFQDEVDFAQQQVNGESEGQISAEAGMSSTQNPNKMEQALQAARAAADVAATENAAAQAEIGRLALRSAALEEKASQLDEQLKDRTAELQAALQQLGQARKKPQASGSSKAKPRWNSNTSRSHEVPEPPVPDRDFSRIAPIISQLQASLQQRSEAVTDLQEQLEKMETQLQESRSALQKSTQECKGLVEALAAQDGRNQAKEQQLTDLEQQLALKSQECLEAQAALIRLRAANQQLQLELDSVRHAAGSPAGLGPAKSPASPLGMSQGGRQGTSRPSSAAARSADEPAADRRIRELEAAARQSKQLILELQAQLTEAEYANPLFSGTRSLPSPPASSTADSPSVVYASGLRHRQHSQPPQWSPRTADLQRQASTSTTKACELSTSGSLAGLAKTQSGTKLDRLSSQLSALQDQLLQAESELNEASAGSPRSSLIFQDPHTAMSKANDDSSGLQHTGSRSLGNVHAARQLWMAKDKDILLLKSELNQAKHQLASAQEAFHHVQQSLSSEANANMHRPSK</sequence>
<feature type="compositionally biased region" description="Polar residues" evidence="2">
    <location>
        <begin position="143"/>
        <end position="157"/>
    </location>
</feature>
<feature type="coiled-coil region" evidence="1">
    <location>
        <begin position="1661"/>
        <end position="1699"/>
    </location>
</feature>
<protein>
    <submittedName>
        <fullName evidence="4">Uncharacterized protein</fullName>
    </submittedName>
</protein>
<feature type="region of interest" description="Disordered" evidence="2">
    <location>
        <begin position="2398"/>
        <end position="2438"/>
    </location>
</feature>
<feature type="coiled-coil region" evidence="1">
    <location>
        <begin position="2445"/>
        <end position="2549"/>
    </location>
</feature>
<feature type="transmembrane region" description="Helical" evidence="3">
    <location>
        <begin position="53"/>
        <end position="74"/>
    </location>
</feature>
<feature type="region of interest" description="Disordered" evidence="2">
    <location>
        <begin position="834"/>
        <end position="861"/>
    </location>
</feature>